<dbReference type="PROSITE" id="PS50096">
    <property type="entry name" value="IQ"/>
    <property type="match status" value="2"/>
</dbReference>
<dbReference type="SUPFAM" id="SSF52540">
    <property type="entry name" value="P-loop containing nucleoside triphosphate hydrolases"/>
    <property type="match status" value="1"/>
</dbReference>
<reference evidence="2" key="1">
    <citation type="submission" date="2017-02" db="UniProtKB">
        <authorList>
            <consortium name="WormBaseParasite"/>
        </authorList>
    </citation>
    <scope>IDENTIFICATION</scope>
</reference>
<proteinExistence type="predicted"/>
<dbReference type="InterPro" id="IPR027417">
    <property type="entry name" value="P-loop_NTPase"/>
</dbReference>
<evidence type="ECO:0000313" key="1">
    <source>
        <dbReference type="Proteomes" id="UP000036681"/>
    </source>
</evidence>
<dbReference type="Pfam" id="PF00612">
    <property type="entry name" value="IQ"/>
    <property type="match status" value="2"/>
</dbReference>
<keyword evidence="1" id="KW-1185">Reference proteome</keyword>
<dbReference type="Gene3D" id="1.20.5.190">
    <property type="match status" value="1"/>
</dbReference>
<accession>A0A0M3HJG3</accession>
<name>A0A0M3HJG3_ASCLU</name>
<protein>
    <submittedName>
        <fullName evidence="2">Myosin motor domain-containing protein</fullName>
    </submittedName>
</protein>
<dbReference type="AlphaFoldDB" id="A0A0M3HJG3"/>
<dbReference type="SMART" id="SM00015">
    <property type="entry name" value="IQ"/>
    <property type="match status" value="2"/>
</dbReference>
<organism evidence="1 2">
    <name type="scientific">Ascaris lumbricoides</name>
    <name type="common">Giant roundworm</name>
    <dbReference type="NCBI Taxonomy" id="6252"/>
    <lineage>
        <taxon>Eukaryota</taxon>
        <taxon>Metazoa</taxon>
        <taxon>Ecdysozoa</taxon>
        <taxon>Nematoda</taxon>
        <taxon>Chromadorea</taxon>
        <taxon>Rhabditida</taxon>
        <taxon>Spirurina</taxon>
        <taxon>Ascaridomorpha</taxon>
        <taxon>Ascaridoidea</taxon>
        <taxon>Ascarididae</taxon>
        <taxon>Ascaris</taxon>
    </lineage>
</organism>
<dbReference type="Proteomes" id="UP000036681">
    <property type="component" value="Unplaced"/>
</dbReference>
<dbReference type="WBParaSite" id="ALUE_0000165801-mRNA-1">
    <property type="protein sequence ID" value="ALUE_0000165801-mRNA-1"/>
    <property type="gene ID" value="ALUE_0000165801"/>
</dbReference>
<sequence>MGISGLAATRAYLIYTRMKYLQMHRAVVCIQTAYRRYIARKKYLMLKAAIVMIQSHFRGALIRRKIEKVR</sequence>
<evidence type="ECO:0000313" key="2">
    <source>
        <dbReference type="WBParaSite" id="ALUE_0000165801-mRNA-1"/>
    </source>
</evidence>
<dbReference type="InterPro" id="IPR000048">
    <property type="entry name" value="IQ_motif_EF-hand-BS"/>
</dbReference>